<feature type="domain" description="Amino acid transporter transmembrane" evidence="7">
    <location>
        <begin position="100"/>
        <end position="432"/>
    </location>
</feature>
<evidence type="ECO:0000313" key="8">
    <source>
        <dbReference type="EMBL" id="ELR13256.1"/>
    </source>
</evidence>
<evidence type="ECO:0000256" key="3">
    <source>
        <dbReference type="ARBA" id="ARBA00022989"/>
    </source>
</evidence>
<feature type="transmembrane region" description="Helical" evidence="6">
    <location>
        <begin position="116"/>
        <end position="140"/>
    </location>
</feature>
<dbReference type="GO" id="GO:0015179">
    <property type="term" value="F:L-amino acid transmembrane transporter activity"/>
    <property type="evidence" value="ECO:0007669"/>
    <property type="project" value="TreeGrafter"/>
</dbReference>
<evidence type="ECO:0000256" key="1">
    <source>
        <dbReference type="ARBA" id="ARBA00004141"/>
    </source>
</evidence>
<feature type="compositionally biased region" description="Basic residues" evidence="5">
    <location>
        <begin position="468"/>
        <end position="487"/>
    </location>
</feature>
<feature type="transmembrane region" description="Helical" evidence="6">
    <location>
        <begin position="622"/>
        <end position="644"/>
    </location>
</feature>
<sequence length="652" mass="70303">MSRRCLRILCGGKDEASDDGPTRTGQTSALHACVSIIKCVVGAGSFFLPYGLKKAGLWGGAIGILVLGLLCDYIDYRVIQCKRKLFGGRTIAYPDLAEATFGAIEVLLSWIKSFSYVGLTSVAGDAALVLGVAVVFVYGFKDGGFIDSPLNMPVIRIETYPQFFGTAAFLFSITMYLFPIESSMREPKRFNASLHIAFFITTIGNVVFASFAYMFFGDDVQQIVIDNLGQSVSVTIAKVALVLDLVFTFVIVFVPCRTVVEESILGRAGLWHWWRVGRFEPSPSSSLVSSPSLSTTSSTLFVSTPRSSPAASLTSSSSPSTSLASSSGRVDSAGYLLPPGAYVRLGSADSGGIGGGGVGSINYSTQQDHFVTSEDRGLGLGLADDGAEPREEEADDLVPHWERVLVRTGMIAAIVGLACAIPNVIGTMNSFVLPTLIYMRVRYREKNEGFVSVYDLKEQRDEDARRERREKRKRDAAKTAKKKRQQRRQNDDAVDDGGGGDDGRGLDEEGGGADVKGERRGLFSGRRPAYGIDSNGDAEGDGDSAGPSGNGDGDDDGGDSDSEGEGGDGGRGQQQYRAREDSEAKRDSGTKWLLWMQQTSQGRRGNERRSGVRYWVREAAHWAFHSLIVVFGLAMGVLTTVQAFQTVIADYS</sequence>
<gene>
    <name evidence="8" type="ORF">ACA1_147550</name>
</gene>
<feature type="transmembrane region" description="Helical" evidence="6">
    <location>
        <begin position="56"/>
        <end position="74"/>
    </location>
</feature>
<dbReference type="STRING" id="1257118.L8GM10"/>
<protein>
    <submittedName>
        <fullName evidence="8">Transmembrane amino acid transporter protein</fullName>
    </submittedName>
</protein>
<dbReference type="AlphaFoldDB" id="L8GM10"/>
<dbReference type="OrthoDB" id="1684102at2759"/>
<feature type="transmembrane region" description="Helical" evidence="6">
    <location>
        <begin position="236"/>
        <end position="260"/>
    </location>
</feature>
<reference evidence="8 9" key="1">
    <citation type="journal article" date="2013" name="Genome Biol.">
        <title>Genome of Acanthamoeba castellanii highlights extensive lateral gene transfer and early evolution of tyrosine kinase signaling.</title>
        <authorList>
            <person name="Clarke M."/>
            <person name="Lohan A.J."/>
            <person name="Liu B."/>
            <person name="Lagkouvardos I."/>
            <person name="Roy S."/>
            <person name="Zafar N."/>
            <person name="Bertelli C."/>
            <person name="Schilde C."/>
            <person name="Kianianmomeni A."/>
            <person name="Burglin T.R."/>
            <person name="Frech C."/>
            <person name="Turcotte B."/>
            <person name="Kopec K.O."/>
            <person name="Synnott J.M."/>
            <person name="Choo C."/>
            <person name="Paponov I."/>
            <person name="Finkler A."/>
            <person name="Soon Heng Tan C."/>
            <person name="Hutchins A.P."/>
            <person name="Weinmeier T."/>
            <person name="Rattei T."/>
            <person name="Chu J.S."/>
            <person name="Gimenez G."/>
            <person name="Irimia M."/>
            <person name="Rigden D.J."/>
            <person name="Fitzpatrick D.A."/>
            <person name="Lorenzo-Morales J."/>
            <person name="Bateman A."/>
            <person name="Chiu C.H."/>
            <person name="Tang P."/>
            <person name="Hegemann P."/>
            <person name="Fromm H."/>
            <person name="Raoult D."/>
            <person name="Greub G."/>
            <person name="Miranda-Saavedra D."/>
            <person name="Chen N."/>
            <person name="Nash P."/>
            <person name="Ginger M.L."/>
            <person name="Horn M."/>
            <person name="Schaap P."/>
            <person name="Caler L."/>
            <person name="Loftus B."/>
        </authorList>
    </citation>
    <scope>NUCLEOTIDE SEQUENCE [LARGE SCALE GENOMIC DNA]</scope>
    <source>
        <strain evidence="8 9">Neff</strain>
    </source>
</reference>
<dbReference type="PANTHER" id="PTHR22950">
    <property type="entry name" value="AMINO ACID TRANSPORTER"/>
    <property type="match status" value="1"/>
</dbReference>
<dbReference type="Pfam" id="PF01490">
    <property type="entry name" value="Aa_trans"/>
    <property type="match status" value="1"/>
</dbReference>
<feature type="compositionally biased region" description="Acidic residues" evidence="5">
    <location>
        <begin position="552"/>
        <end position="566"/>
    </location>
</feature>
<name>L8GM10_ACACF</name>
<dbReference type="EMBL" id="KB008095">
    <property type="protein sequence ID" value="ELR13256.1"/>
    <property type="molecule type" value="Genomic_DNA"/>
</dbReference>
<evidence type="ECO:0000256" key="2">
    <source>
        <dbReference type="ARBA" id="ARBA00022692"/>
    </source>
</evidence>
<evidence type="ECO:0000256" key="4">
    <source>
        <dbReference type="ARBA" id="ARBA00023136"/>
    </source>
</evidence>
<dbReference type="RefSeq" id="XP_004335269.1">
    <property type="nucleotide sequence ID" value="XM_004335221.1"/>
</dbReference>
<feature type="region of interest" description="Disordered" evidence="5">
    <location>
        <begin position="306"/>
        <end position="329"/>
    </location>
</feature>
<evidence type="ECO:0000256" key="5">
    <source>
        <dbReference type="SAM" id="MobiDB-lite"/>
    </source>
</evidence>
<organism evidence="8 9">
    <name type="scientific">Acanthamoeba castellanii (strain ATCC 30010 / Neff)</name>
    <dbReference type="NCBI Taxonomy" id="1257118"/>
    <lineage>
        <taxon>Eukaryota</taxon>
        <taxon>Amoebozoa</taxon>
        <taxon>Discosea</taxon>
        <taxon>Longamoebia</taxon>
        <taxon>Centramoebida</taxon>
        <taxon>Acanthamoebidae</taxon>
        <taxon>Acanthamoeba</taxon>
    </lineage>
</organism>
<keyword evidence="3 6" id="KW-1133">Transmembrane helix</keyword>
<dbReference type="KEGG" id="acan:ACA1_147550"/>
<feature type="region of interest" description="Disordered" evidence="5">
    <location>
        <begin position="459"/>
        <end position="589"/>
    </location>
</feature>
<dbReference type="InterPro" id="IPR013057">
    <property type="entry name" value="AA_transpt_TM"/>
</dbReference>
<dbReference type="VEuPathDB" id="AmoebaDB:ACA1_147550"/>
<accession>L8GM10</accession>
<dbReference type="GO" id="GO:0005774">
    <property type="term" value="C:vacuolar membrane"/>
    <property type="evidence" value="ECO:0007669"/>
    <property type="project" value="TreeGrafter"/>
</dbReference>
<feature type="transmembrane region" description="Helical" evidence="6">
    <location>
        <begin position="192"/>
        <end position="216"/>
    </location>
</feature>
<keyword evidence="4 6" id="KW-0472">Membrane</keyword>
<comment type="subcellular location">
    <subcellularLocation>
        <location evidence="1">Membrane</location>
        <topology evidence="1">Multi-pass membrane protein</topology>
    </subcellularLocation>
</comment>
<evidence type="ECO:0000256" key="6">
    <source>
        <dbReference type="SAM" id="Phobius"/>
    </source>
</evidence>
<feature type="compositionally biased region" description="Basic and acidic residues" evidence="5">
    <location>
        <begin position="577"/>
        <end position="589"/>
    </location>
</feature>
<feature type="compositionally biased region" description="Low complexity" evidence="5">
    <location>
        <begin position="306"/>
        <end position="327"/>
    </location>
</feature>
<feature type="transmembrane region" description="Helical" evidence="6">
    <location>
        <begin position="160"/>
        <end position="180"/>
    </location>
</feature>
<feature type="transmembrane region" description="Helical" evidence="6">
    <location>
        <begin position="29"/>
        <end position="50"/>
    </location>
</feature>
<keyword evidence="9" id="KW-1185">Reference proteome</keyword>
<keyword evidence="2 6" id="KW-0812">Transmembrane</keyword>
<evidence type="ECO:0000259" key="7">
    <source>
        <dbReference type="Pfam" id="PF01490"/>
    </source>
</evidence>
<dbReference type="GeneID" id="14913793"/>
<evidence type="ECO:0000313" key="9">
    <source>
        <dbReference type="Proteomes" id="UP000011083"/>
    </source>
</evidence>
<proteinExistence type="predicted"/>
<dbReference type="PANTHER" id="PTHR22950:SF349">
    <property type="entry name" value="AMINO ACID TRANSPORTER TRANSMEMBRANE DOMAIN-CONTAINING PROTEIN"/>
    <property type="match status" value="1"/>
</dbReference>
<dbReference type="Proteomes" id="UP000011083">
    <property type="component" value="Unassembled WGS sequence"/>
</dbReference>